<keyword evidence="10" id="KW-0175">Coiled coil</keyword>
<keyword evidence="3 8" id="KW-0597">Phosphoprotein</keyword>
<evidence type="ECO:0000256" key="2">
    <source>
        <dbReference type="ARBA" id="ARBA00014415"/>
    </source>
</evidence>
<dbReference type="NCBIfam" id="NF003520">
    <property type="entry name" value="PRK05183.1"/>
    <property type="match status" value="1"/>
</dbReference>
<dbReference type="PROSITE" id="PS01036">
    <property type="entry name" value="HSP70_3"/>
    <property type="match status" value="1"/>
</dbReference>
<dbReference type="FunFam" id="2.60.34.10:FF:000014">
    <property type="entry name" value="Chaperone protein DnaK HSP70"/>
    <property type="match status" value="1"/>
</dbReference>
<dbReference type="SUPFAM" id="SSF100920">
    <property type="entry name" value="Heat shock protein 70kD (HSP70), peptide-binding domain"/>
    <property type="match status" value="1"/>
</dbReference>
<dbReference type="Gene3D" id="1.20.1270.10">
    <property type="match status" value="1"/>
</dbReference>
<accession>A0A158J2C5</accession>
<organism evidence="12 13">
    <name type="scientific">Caballeronia arvi</name>
    <dbReference type="NCBI Taxonomy" id="1777135"/>
    <lineage>
        <taxon>Bacteria</taxon>
        <taxon>Pseudomonadati</taxon>
        <taxon>Pseudomonadota</taxon>
        <taxon>Betaproteobacteria</taxon>
        <taxon>Burkholderiales</taxon>
        <taxon>Burkholderiaceae</taxon>
        <taxon>Caballeronia</taxon>
    </lineage>
</organism>
<evidence type="ECO:0000256" key="3">
    <source>
        <dbReference type="ARBA" id="ARBA00022553"/>
    </source>
</evidence>
<comment type="induction">
    <text evidence="8">By stress conditions e.g. heat shock.</text>
</comment>
<dbReference type="NCBIfam" id="NF001413">
    <property type="entry name" value="PRK00290.1"/>
    <property type="match status" value="1"/>
</dbReference>
<evidence type="ECO:0000313" key="13">
    <source>
        <dbReference type="Proteomes" id="UP000055019"/>
    </source>
</evidence>
<dbReference type="PANTHER" id="PTHR19375">
    <property type="entry name" value="HEAT SHOCK PROTEIN 70KDA"/>
    <property type="match status" value="1"/>
</dbReference>
<dbReference type="FunFam" id="1.20.1270.10:FF:000001">
    <property type="entry name" value="Molecular chaperone DnaK"/>
    <property type="match status" value="1"/>
</dbReference>
<dbReference type="InterPro" id="IPR018181">
    <property type="entry name" value="Heat_shock_70_CS"/>
</dbReference>
<keyword evidence="13" id="KW-1185">Reference proteome</keyword>
<comment type="function">
    <text evidence="8">Acts as a chaperone.</text>
</comment>
<dbReference type="Pfam" id="PF00012">
    <property type="entry name" value="HSP70"/>
    <property type="match status" value="1"/>
</dbReference>
<dbReference type="InterPro" id="IPR013126">
    <property type="entry name" value="Hsp_70_fam"/>
</dbReference>
<dbReference type="OrthoDB" id="9766019at2"/>
<dbReference type="Gene3D" id="3.90.640.10">
    <property type="entry name" value="Actin, Chain A, domain 4"/>
    <property type="match status" value="1"/>
</dbReference>
<feature type="compositionally biased region" description="Polar residues" evidence="11">
    <location>
        <begin position="607"/>
        <end position="621"/>
    </location>
</feature>
<dbReference type="SUPFAM" id="SSF100934">
    <property type="entry name" value="Heat shock protein 70kD (HSP70), C-terminal subdomain"/>
    <property type="match status" value="1"/>
</dbReference>
<name>A0A158J2C5_9BURK</name>
<evidence type="ECO:0000256" key="6">
    <source>
        <dbReference type="ARBA" id="ARBA00023016"/>
    </source>
</evidence>
<keyword evidence="4 8" id="KW-0547">Nucleotide-binding</keyword>
<dbReference type="Gene3D" id="3.30.420.40">
    <property type="match status" value="2"/>
</dbReference>
<feature type="coiled-coil region" evidence="10">
    <location>
        <begin position="559"/>
        <end position="586"/>
    </location>
</feature>
<protein>
    <recommendedName>
        <fullName evidence="2 8">Chaperone protein DnaK</fullName>
    </recommendedName>
    <alternativeName>
        <fullName evidence="8">HSP70</fullName>
    </alternativeName>
    <alternativeName>
        <fullName evidence="8">Heat shock 70 kDa protein</fullName>
    </alternativeName>
    <alternativeName>
        <fullName evidence="8">Heat shock protein 70</fullName>
    </alternativeName>
</protein>
<reference evidence="12" key="1">
    <citation type="submission" date="2016-01" db="EMBL/GenBank/DDBJ databases">
        <authorList>
            <person name="Peeters C."/>
        </authorList>
    </citation>
    <scope>NUCLEOTIDE SEQUENCE [LARGE SCALE GENOMIC DNA]</scope>
    <source>
        <strain evidence="12">LMG 29317</strain>
    </source>
</reference>
<dbReference type="FunFam" id="3.90.640.10:FF:000003">
    <property type="entry name" value="Molecular chaperone DnaK"/>
    <property type="match status" value="1"/>
</dbReference>
<proteinExistence type="evidence at transcript level"/>
<dbReference type="SUPFAM" id="SSF53067">
    <property type="entry name" value="Actin-like ATPase domain"/>
    <property type="match status" value="2"/>
</dbReference>
<evidence type="ECO:0000256" key="8">
    <source>
        <dbReference type="HAMAP-Rule" id="MF_00332"/>
    </source>
</evidence>
<keyword evidence="6 8" id="KW-0346">Stress response</keyword>
<dbReference type="RefSeq" id="WP_061147737.1">
    <property type="nucleotide sequence ID" value="NZ_FCOM02000012.1"/>
</dbReference>
<dbReference type="InterPro" id="IPR043129">
    <property type="entry name" value="ATPase_NBD"/>
</dbReference>
<evidence type="ECO:0000256" key="11">
    <source>
        <dbReference type="SAM" id="MobiDB-lite"/>
    </source>
</evidence>
<dbReference type="PRINTS" id="PR00301">
    <property type="entry name" value="HEATSHOCK70"/>
</dbReference>
<keyword evidence="5 8" id="KW-0067">ATP-binding</keyword>
<evidence type="ECO:0000256" key="9">
    <source>
        <dbReference type="RuleBase" id="RU003322"/>
    </source>
</evidence>
<sequence>MSKIIGIDLGTTNSCVALMEGKRVKVIENAEGARTTPSVVAYLDGNELLVGASAKRQSVANPKNTLFAVKRLIGRRFEEKEVQKDIGLMPYKIVKAENGDAWVEARDSKLAPSQVSAEVLRKMKQTAEDYLGESVTEAVITVPAYFNDSQRQATKDAGRIAGLEVKRIINEPTAAALAFGLDKRESRDRKIAVFDLGGGTFDISLIEIADVHGEKQFEVLSTNGDTFLGGEDFDQRIIDYLVGEFKKEQGVDLSKDVLALQRLKEAAEKAKIELSSSQQTEINLPYITANASGPKHLSVKLTRATLESLVEDLIERTMEPCRVALKDARLTAEQVDDVILVGGMTRMPKVQETVRALFGREPRKDVNPDEAVAVGAAIQAAVLSGERKDVLLLDVTPLSLGIETLGGVMTKMIEKNTTIPTRFSEVFSTADDNQAAVTIKVYQGEREMASGNKLLGDFTLEGIPPAPRGVPQIEVTFDIDANGILHVSAKDKASGKENRITIKANSGLSEAEIEKMVREAQAHAAEDHRLRELVDARNQGDALVHTTRKALTEYGEKLDATEKREIEAATRELEDALKRSDREEIQARIGALATASQKLGERIYAGNPSQRDGPNETAGQHESQRASRDDDVIDADFEEVNRKR</sequence>
<dbReference type="CDD" id="cd10234">
    <property type="entry name" value="ASKHA_NBD_HSP70_DnaK-like"/>
    <property type="match status" value="1"/>
</dbReference>
<feature type="region of interest" description="Disordered" evidence="11">
    <location>
        <begin position="599"/>
        <end position="644"/>
    </location>
</feature>
<evidence type="ECO:0000256" key="5">
    <source>
        <dbReference type="ARBA" id="ARBA00022840"/>
    </source>
</evidence>
<evidence type="ECO:0000256" key="1">
    <source>
        <dbReference type="ARBA" id="ARBA00007381"/>
    </source>
</evidence>
<dbReference type="Proteomes" id="UP000055019">
    <property type="component" value="Unassembled WGS sequence"/>
</dbReference>
<dbReference type="AlphaFoldDB" id="A0A158J2C5"/>
<dbReference type="PROSITE" id="PS00329">
    <property type="entry name" value="HSP70_2"/>
    <property type="match status" value="1"/>
</dbReference>
<gene>
    <name evidence="8" type="primary">dnaK</name>
    <name evidence="12" type="ORF">AWB74_03216</name>
</gene>
<comment type="caution">
    <text evidence="12">The sequence shown here is derived from an EMBL/GenBank/DDBJ whole genome shotgun (WGS) entry which is preliminary data.</text>
</comment>
<dbReference type="PROSITE" id="PS00297">
    <property type="entry name" value="HSP70_1"/>
    <property type="match status" value="1"/>
</dbReference>
<dbReference type="EMBL" id="FCOM02000012">
    <property type="protein sequence ID" value="SAL62480.1"/>
    <property type="molecule type" value="Genomic_DNA"/>
</dbReference>
<dbReference type="InterPro" id="IPR012725">
    <property type="entry name" value="Chaperone_DnaK"/>
</dbReference>
<dbReference type="GO" id="GO:0005524">
    <property type="term" value="F:ATP binding"/>
    <property type="evidence" value="ECO:0007669"/>
    <property type="project" value="UniProtKB-UniRule"/>
</dbReference>
<evidence type="ECO:0000256" key="4">
    <source>
        <dbReference type="ARBA" id="ARBA00022741"/>
    </source>
</evidence>
<dbReference type="InterPro" id="IPR029047">
    <property type="entry name" value="HSP70_peptide-bd_sf"/>
</dbReference>
<keyword evidence="7 8" id="KW-0143">Chaperone</keyword>
<evidence type="ECO:0000256" key="7">
    <source>
        <dbReference type="ARBA" id="ARBA00023186"/>
    </source>
</evidence>
<dbReference type="FunFam" id="3.30.420.40:FF:000004">
    <property type="entry name" value="Molecular chaperone DnaK"/>
    <property type="match status" value="1"/>
</dbReference>
<dbReference type="InterPro" id="IPR029048">
    <property type="entry name" value="HSP70_C_sf"/>
</dbReference>
<evidence type="ECO:0000313" key="12">
    <source>
        <dbReference type="EMBL" id="SAL62480.1"/>
    </source>
</evidence>
<evidence type="ECO:0000256" key="10">
    <source>
        <dbReference type="SAM" id="Coils"/>
    </source>
</evidence>
<dbReference type="HAMAP" id="MF_00332">
    <property type="entry name" value="DnaK"/>
    <property type="match status" value="1"/>
</dbReference>
<dbReference type="Gene3D" id="2.60.34.10">
    <property type="entry name" value="Substrate Binding Domain Of DNAk, Chain A, domain 1"/>
    <property type="match status" value="1"/>
</dbReference>
<comment type="similarity">
    <text evidence="1 8 9">Belongs to the heat shock protein 70 family.</text>
</comment>
<feature type="modified residue" description="Phosphothreonine; by autocatalysis" evidence="8">
    <location>
        <position position="200"/>
    </location>
</feature>
<dbReference type="GO" id="GO:0140662">
    <property type="term" value="F:ATP-dependent protein folding chaperone"/>
    <property type="evidence" value="ECO:0007669"/>
    <property type="project" value="InterPro"/>
</dbReference>
<dbReference type="NCBIfam" id="TIGR02350">
    <property type="entry name" value="prok_dnaK"/>
    <property type="match status" value="1"/>
</dbReference>
<dbReference type="GO" id="GO:0051082">
    <property type="term" value="F:unfolded protein binding"/>
    <property type="evidence" value="ECO:0007669"/>
    <property type="project" value="InterPro"/>
</dbReference>